<proteinExistence type="predicted"/>
<dbReference type="STRING" id="1169540.A0A0G4F284"/>
<dbReference type="SUPFAM" id="SSF52540">
    <property type="entry name" value="P-loop containing nucleoside triphosphate hydrolases"/>
    <property type="match status" value="2"/>
</dbReference>
<dbReference type="PhylomeDB" id="A0A0G4F284"/>
<dbReference type="InParanoid" id="A0A0G4F284"/>
<accession>A0A0G4F284</accession>
<dbReference type="PANTHER" id="PTHR47961">
    <property type="entry name" value="DNA POLYMERASE THETA, PUTATIVE (AFU_ORTHOLOGUE AFUA_1G05260)-RELATED"/>
    <property type="match status" value="1"/>
</dbReference>
<dbReference type="InterPro" id="IPR036390">
    <property type="entry name" value="WH_DNA-bd_sf"/>
</dbReference>
<dbReference type="FunFam" id="3.40.50.300:FF:003287">
    <property type="entry name" value="U5 small nuclear ribonucleoprotein 200 kDa helicase"/>
    <property type="match status" value="1"/>
</dbReference>
<dbReference type="InterPro" id="IPR036388">
    <property type="entry name" value="WH-like_DNA-bd_sf"/>
</dbReference>
<dbReference type="Gene3D" id="3.40.50.300">
    <property type="entry name" value="P-loop containing nucleotide triphosphate hydrolases"/>
    <property type="match status" value="2"/>
</dbReference>
<dbReference type="VEuPathDB" id="CryptoDB:Vbra_8695"/>
<dbReference type="InterPro" id="IPR011545">
    <property type="entry name" value="DEAD/DEAH_box_helicase_dom"/>
</dbReference>
<dbReference type="Gene3D" id="1.10.10.10">
    <property type="entry name" value="Winged helix-like DNA-binding domain superfamily/Winged helix DNA-binding domain"/>
    <property type="match status" value="1"/>
</dbReference>
<dbReference type="SUPFAM" id="SSF46785">
    <property type="entry name" value="Winged helix' DNA-binding domain"/>
    <property type="match status" value="1"/>
</dbReference>
<evidence type="ECO:0000256" key="5">
    <source>
        <dbReference type="SAM" id="MobiDB-lite"/>
    </source>
</evidence>
<dbReference type="PANTHER" id="PTHR47961:SF13">
    <property type="entry name" value="ACTIVATING SIGNAL COINTEGRATOR 1 COMPLEX SUBUNIT 3"/>
    <property type="match status" value="1"/>
</dbReference>
<dbReference type="GO" id="GO:0004386">
    <property type="term" value="F:helicase activity"/>
    <property type="evidence" value="ECO:0007669"/>
    <property type="project" value="UniProtKB-KW"/>
</dbReference>
<dbReference type="EMBL" id="CDMY01000358">
    <property type="protein sequence ID" value="CEM05466.1"/>
    <property type="molecule type" value="Genomic_DNA"/>
</dbReference>
<dbReference type="InterPro" id="IPR057842">
    <property type="entry name" value="WH_MER3"/>
</dbReference>
<keyword evidence="2" id="KW-0378">Hydrolase</keyword>
<dbReference type="Pfam" id="PF00270">
    <property type="entry name" value="DEAD"/>
    <property type="match status" value="1"/>
</dbReference>
<dbReference type="AlphaFoldDB" id="A0A0G4F284"/>
<sequence>MRAYDADELLVRRRGTAVQNGVSNGIDGRVGQPDDPSKRAVLERMLVKEQVATRDDGQLADPLADRLVSGLASVWADGRRRDRDEGDLPERVPAQSGVAGYEALLRCPAEASPVPSDAADMESTAGQMRWLRQTVTHHLKQRGAGNEPALAQVKDLVSRIIEVLCSDMADEALQGTMLDLLGIEGIETAADILQKRPVMLVMVDALREQAISRLPQDRKTNRKPITQTPQFSIRSESDLRRMKQERKGRGTRPHLSSLEILEATGFDQQYLAEQTLGSARGGLKMLSQTLKAVGPPASARDAGRGAGLRMVLPEGTKRTQGFKYEEIDVPAPRKSEAPRGKLVPVGSLPEWAQMAFEGTTHLNTVQSIVFNKAFGSTSNLLVSAPTGAGKTNVAMLTILQAIEANRDAFGAVLSPKEFKMVYIAPMKALVAEVVEKFSSRLAPLGIEVKEMTGDMQLTRQELERVHLIVTVPEKFDILTRNTATGAGREDSSLMSKVALIIIDEVHLLNDDRGPVIESIVARAKRYMETSGAFIRLVAISATLPNWTDVAQFFHVPADHAFHFDSSYRPIPLQQTFIGVAEKDPQRRLHRMNELCYEKIKAAISSGHQAMVFVHSRGDTYTAAKALMEIASAKGDLERFLDHENRADIVRRIRSPQVLELVPSGFAMHHAGMLRSDRSNVERLFMTGCIKVLCCTATLAHGGFRDIDVLDILQVFGRAGRPQFDDLGHAVLITSHDKLDSYLMKINNQIPIESKMLDNMCNALNAEIAMNNIADINDAIDYLGYTYLFVRMARSPHVYGIKPEELLHDPHLIAKRRDIVTSAVKKLDANKLLRLSNQQLAPTAIGRIAARYYIDYETT</sequence>
<feature type="compositionally biased region" description="Polar residues" evidence="5">
    <location>
        <begin position="223"/>
        <end position="234"/>
    </location>
</feature>
<organism evidence="7 8">
    <name type="scientific">Vitrella brassicaformis (strain CCMP3155)</name>
    <dbReference type="NCBI Taxonomy" id="1169540"/>
    <lineage>
        <taxon>Eukaryota</taxon>
        <taxon>Sar</taxon>
        <taxon>Alveolata</taxon>
        <taxon>Colpodellida</taxon>
        <taxon>Vitrellaceae</taxon>
        <taxon>Vitrella</taxon>
    </lineage>
</organism>
<dbReference type="Pfam" id="PF23445">
    <property type="entry name" value="WHD_SNRNP200"/>
    <property type="match status" value="1"/>
</dbReference>
<evidence type="ECO:0000313" key="8">
    <source>
        <dbReference type="Proteomes" id="UP000041254"/>
    </source>
</evidence>
<reference evidence="7 8" key="1">
    <citation type="submission" date="2014-11" db="EMBL/GenBank/DDBJ databases">
        <authorList>
            <person name="Zhu J."/>
            <person name="Qi W."/>
            <person name="Song R."/>
        </authorList>
    </citation>
    <scope>NUCLEOTIDE SEQUENCE [LARGE SCALE GENOMIC DNA]</scope>
</reference>
<dbReference type="CDD" id="cd18795">
    <property type="entry name" value="SF2_C_Ski2"/>
    <property type="match status" value="1"/>
</dbReference>
<evidence type="ECO:0000313" key="7">
    <source>
        <dbReference type="EMBL" id="CEM05466.1"/>
    </source>
</evidence>
<feature type="compositionally biased region" description="Basic and acidic residues" evidence="5">
    <location>
        <begin position="235"/>
        <end position="248"/>
    </location>
</feature>
<evidence type="ECO:0000256" key="4">
    <source>
        <dbReference type="ARBA" id="ARBA00022840"/>
    </source>
</evidence>
<dbReference type="SMART" id="SM00487">
    <property type="entry name" value="DEXDc"/>
    <property type="match status" value="1"/>
</dbReference>
<dbReference type="GO" id="GO:0016787">
    <property type="term" value="F:hydrolase activity"/>
    <property type="evidence" value="ECO:0007669"/>
    <property type="project" value="UniProtKB-KW"/>
</dbReference>
<evidence type="ECO:0000259" key="6">
    <source>
        <dbReference type="PROSITE" id="PS51192"/>
    </source>
</evidence>
<keyword evidence="8" id="KW-1185">Reference proteome</keyword>
<dbReference type="Proteomes" id="UP000041254">
    <property type="component" value="Unassembled WGS sequence"/>
</dbReference>
<name>A0A0G4F284_VITBC</name>
<evidence type="ECO:0000256" key="2">
    <source>
        <dbReference type="ARBA" id="ARBA00022801"/>
    </source>
</evidence>
<dbReference type="InterPro" id="IPR027417">
    <property type="entry name" value="P-loop_NTPase"/>
</dbReference>
<feature type="region of interest" description="Disordered" evidence="5">
    <location>
        <begin position="214"/>
        <end position="256"/>
    </location>
</feature>
<dbReference type="InterPro" id="IPR050474">
    <property type="entry name" value="Hel308_SKI2-like"/>
</dbReference>
<dbReference type="GO" id="GO:0003676">
    <property type="term" value="F:nucleic acid binding"/>
    <property type="evidence" value="ECO:0007669"/>
    <property type="project" value="InterPro"/>
</dbReference>
<dbReference type="OrthoDB" id="5575at2759"/>
<feature type="domain" description="Helicase ATP-binding" evidence="6">
    <location>
        <begin position="371"/>
        <end position="561"/>
    </location>
</feature>
<protein>
    <recommendedName>
        <fullName evidence="6">Helicase ATP-binding domain-containing protein</fullName>
    </recommendedName>
</protein>
<dbReference type="GO" id="GO:0005524">
    <property type="term" value="F:ATP binding"/>
    <property type="evidence" value="ECO:0007669"/>
    <property type="project" value="UniProtKB-KW"/>
</dbReference>
<gene>
    <name evidence="7" type="ORF">Vbra_8695</name>
</gene>
<dbReference type="PROSITE" id="PS51192">
    <property type="entry name" value="HELICASE_ATP_BIND_1"/>
    <property type="match status" value="1"/>
</dbReference>
<dbReference type="FunFam" id="1.10.10.10:FF:000024">
    <property type="entry name" value="U5 small nuclear ribonucleoprotein helicase"/>
    <property type="match status" value="1"/>
</dbReference>
<evidence type="ECO:0000256" key="1">
    <source>
        <dbReference type="ARBA" id="ARBA00022741"/>
    </source>
</evidence>
<keyword evidence="1" id="KW-0547">Nucleotide-binding</keyword>
<dbReference type="InterPro" id="IPR014001">
    <property type="entry name" value="Helicase_ATP-bd"/>
</dbReference>
<keyword evidence="4" id="KW-0067">ATP-binding</keyword>
<keyword evidence="3" id="KW-0347">Helicase</keyword>
<evidence type="ECO:0000256" key="3">
    <source>
        <dbReference type="ARBA" id="ARBA00022806"/>
    </source>
</evidence>